<dbReference type="GeneID" id="117148479"/>
<accession>A0A6P8L9H1</accession>
<feature type="compositionally biased region" description="Basic and acidic residues" evidence="1">
    <location>
        <begin position="545"/>
        <end position="563"/>
    </location>
</feature>
<evidence type="ECO:0000313" key="3">
    <source>
        <dbReference type="RefSeq" id="XP_033171746.1"/>
    </source>
</evidence>
<dbReference type="AlphaFoldDB" id="A0A6P8L9H1"/>
<keyword evidence="2" id="KW-1185">Reference proteome</keyword>
<organism evidence="2 3">
    <name type="scientific">Drosophila mauritiana</name>
    <name type="common">Fruit fly</name>
    <dbReference type="NCBI Taxonomy" id="7226"/>
    <lineage>
        <taxon>Eukaryota</taxon>
        <taxon>Metazoa</taxon>
        <taxon>Ecdysozoa</taxon>
        <taxon>Arthropoda</taxon>
        <taxon>Hexapoda</taxon>
        <taxon>Insecta</taxon>
        <taxon>Pterygota</taxon>
        <taxon>Neoptera</taxon>
        <taxon>Endopterygota</taxon>
        <taxon>Diptera</taxon>
        <taxon>Brachycera</taxon>
        <taxon>Muscomorpha</taxon>
        <taxon>Ephydroidea</taxon>
        <taxon>Drosophilidae</taxon>
        <taxon>Drosophila</taxon>
        <taxon>Sophophora</taxon>
    </lineage>
</organism>
<gene>
    <name evidence="3" type="primary">LOC117148479</name>
</gene>
<feature type="compositionally biased region" description="Basic residues" evidence="1">
    <location>
        <begin position="399"/>
        <end position="413"/>
    </location>
</feature>
<evidence type="ECO:0000313" key="2">
    <source>
        <dbReference type="Proteomes" id="UP000515162"/>
    </source>
</evidence>
<feature type="region of interest" description="Disordered" evidence="1">
    <location>
        <begin position="194"/>
        <end position="431"/>
    </location>
</feature>
<feature type="compositionally biased region" description="Polar residues" evidence="1">
    <location>
        <begin position="103"/>
        <end position="117"/>
    </location>
</feature>
<feature type="region of interest" description="Disordered" evidence="1">
    <location>
        <begin position="517"/>
        <end position="571"/>
    </location>
</feature>
<sequence length="670" mass="76274">MHQNIWSAPQVGGSGGALKALARNVANHLKLNRSNMKRVVAQVVAEHHTLGEVADYKGHMYFAKPDRLNFHELIAQSKEAFDDLLLHEPRSAKKQAITKRSKYPTNPNVKLQMTVSPPQLEKPQKKQSIIKKPGLPKKHSRPKIRSRKKSSTTIFQLADAGRRSLNGVIIDETHLPLDGEQREILLHVPPSLVKRSRRRLRSAQPKDTSEKCPPQKPDNDPDQKKTGPQKDGEKIAEEKILQVQKRQPEKKRSEEPKPVKKMQENHQKELIRSPSRPRSGSPSVPQARRSPSPVRSQKVTSVRKASKALRSPPHKTINVKNHALNQRIKAGDTKMAISKPAEKVKSRSMLRTVKKKSLPQRSYDKPWILKRPQKRRLSAGGSQLKKNLQRPMNSDVKRKEKSGKGGKIRHSARSTKVEQTKISAQIKPTSHVGRQMQRVNFPWYTPYQFQGAAGATQIPNAGVAIPPCQLLKEKSRKLTQRLSVTQPISQMKRPNITSRQRHNLRMRERLIRDLQREEDIDDPLSNGSGVLRRARGGMQPSQQIKEPEQPKKEQDHRSVERVSSRIKRLPKGRRYRQPIATSERIMIPPPKVNNNNNNNNKSMSPSRPNFIPRVRRRFRSVLVDSSLGSIALMGQPVQSKQTLTPAKRHLTIAFMNKRSERTNAAVQPWK</sequence>
<feature type="compositionally biased region" description="Low complexity" evidence="1">
    <location>
        <begin position="272"/>
        <end position="283"/>
    </location>
</feature>
<dbReference type="RefSeq" id="XP_033171746.1">
    <property type="nucleotide sequence ID" value="XM_033315855.1"/>
</dbReference>
<proteinExistence type="predicted"/>
<name>A0A6P8L9H1_DROMA</name>
<feature type="compositionally biased region" description="Basic and acidic residues" evidence="1">
    <location>
        <begin position="217"/>
        <end position="271"/>
    </location>
</feature>
<feature type="compositionally biased region" description="Basic residues" evidence="1">
    <location>
        <begin position="134"/>
        <end position="150"/>
    </location>
</feature>
<feature type="compositionally biased region" description="Polar residues" evidence="1">
    <location>
        <begin position="380"/>
        <end position="392"/>
    </location>
</feature>
<feature type="compositionally biased region" description="Basic residues" evidence="1">
    <location>
        <begin position="346"/>
        <end position="358"/>
    </location>
</feature>
<evidence type="ECO:0000256" key="1">
    <source>
        <dbReference type="SAM" id="MobiDB-lite"/>
    </source>
</evidence>
<feature type="region of interest" description="Disordered" evidence="1">
    <location>
        <begin position="92"/>
        <end position="154"/>
    </location>
</feature>
<feature type="region of interest" description="Disordered" evidence="1">
    <location>
        <begin position="586"/>
        <end position="609"/>
    </location>
</feature>
<feature type="compositionally biased region" description="Basic residues" evidence="1">
    <location>
        <begin position="92"/>
        <end position="102"/>
    </location>
</feature>
<protein>
    <submittedName>
        <fullName evidence="3">Serine/arginine repetitive matrix protein 2</fullName>
    </submittedName>
</protein>
<dbReference type="Proteomes" id="UP000515162">
    <property type="component" value="Chromosome X"/>
</dbReference>
<reference evidence="3" key="1">
    <citation type="submission" date="2025-08" db="UniProtKB">
        <authorList>
            <consortium name="RefSeq"/>
        </authorList>
    </citation>
    <scope>IDENTIFICATION</scope>
    <source>
        <strain evidence="3">Mau12</strain>
        <tissue evidence="3">Whole Body</tissue>
    </source>
</reference>